<name>A0ABT8FGZ1_9ACTN</name>
<gene>
    <name evidence="1" type="ORF">QWY28_13335</name>
</gene>
<sequence length="223" mass="24932">MTDVLAAIDATIDDWEASPHSWVPGDPLHQHPYQRGQGEGNCVRPMIQIIDENPWYRVRCEPCQVSWAGPGPCWVCGTDRPVPERPILRAHIRPAPDAAAAMQAVMATVRARLNDRMTEQLAELQRLAADLSRSVPPRPPRHVMDRCFVLPQIANPAAPTRAELAAAVDIGHLVLGLDLARPDVPPVVAVVRRPPLRHRPVRLSIDGHAYRRRTQARAHRRNR</sequence>
<dbReference type="EMBL" id="JAUHJQ010000005">
    <property type="protein sequence ID" value="MDN4173938.1"/>
    <property type="molecule type" value="Genomic_DNA"/>
</dbReference>
<evidence type="ECO:0000313" key="1">
    <source>
        <dbReference type="EMBL" id="MDN4173938.1"/>
    </source>
</evidence>
<comment type="caution">
    <text evidence="1">The sequence shown here is derived from an EMBL/GenBank/DDBJ whole genome shotgun (WGS) entry which is preliminary data.</text>
</comment>
<protein>
    <submittedName>
        <fullName evidence="1">Uncharacterized protein</fullName>
    </submittedName>
</protein>
<accession>A0ABT8FGZ1</accession>
<keyword evidence="2" id="KW-1185">Reference proteome</keyword>
<evidence type="ECO:0000313" key="2">
    <source>
        <dbReference type="Proteomes" id="UP001168620"/>
    </source>
</evidence>
<proteinExistence type="predicted"/>
<reference evidence="1" key="1">
    <citation type="submission" date="2023-06" db="EMBL/GenBank/DDBJ databases">
        <title>Draft genome sequence of Nocardioides sp. SOB77.</title>
        <authorList>
            <person name="Zhang G."/>
        </authorList>
    </citation>
    <scope>NUCLEOTIDE SEQUENCE</scope>
    <source>
        <strain evidence="1">SOB77</strain>
    </source>
</reference>
<dbReference type="RefSeq" id="WP_300953040.1">
    <property type="nucleotide sequence ID" value="NZ_JAUHJQ010000005.1"/>
</dbReference>
<dbReference type="Proteomes" id="UP001168620">
    <property type="component" value="Unassembled WGS sequence"/>
</dbReference>
<organism evidence="1 2">
    <name type="scientific">Nocardioides oceani</name>
    <dbReference type="NCBI Taxonomy" id="3058369"/>
    <lineage>
        <taxon>Bacteria</taxon>
        <taxon>Bacillati</taxon>
        <taxon>Actinomycetota</taxon>
        <taxon>Actinomycetes</taxon>
        <taxon>Propionibacteriales</taxon>
        <taxon>Nocardioidaceae</taxon>
        <taxon>Nocardioides</taxon>
    </lineage>
</organism>